<dbReference type="GO" id="GO:0005789">
    <property type="term" value="C:endoplasmic reticulum membrane"/>
    <property type="evidence" value="ECO:0007669"/>
    <property type="project" value="UniProtKB-SubCell"/>
</dbReference>
<evidence type="ECO:0000256" key="2">
    <source>
        <dbReference type="ARBA" id="ARBA00004648"/>
    </source>
</evidence>
<dbReference type="GO" id="GO:0046872">
    <property type="term" value="F:metal ion binding"/>
    <property type="evidence" value="ECO:0007669"/>
    <property type="project" value="UniProtKB-KW"/>
</dbReference>
<evidence type="ECO:0000256" key="12">
    <source>
        <dbReference type="ARBA" id="ARBA00022968"/>
    </source>
</evidence>
<name>A0A9P0N221_SPOLI</name>
<proteinExistence type="inferred from homology"/>
<dbReference type="EMBL" id="LR824549">
    <property type="protein sequence ID" value="CAH1638692.1"/>
    <property type="molecule type" value="Genomic_DNA"/>
</dbReference>
<protein>
    <recommendedName>
        <fullName evidence="6">protein xylosyltransferase</fullName>
        <ecNumber evidence="6">2.4.2.26</ecNumber>
    </recommendedName>
    <alternativeName>
        <fullName evidence="18">Peptide O-xylosyltransferase</fullName>
    </alternativeName>
</protein>
<evidence type="ECO:0000256" key="7">
    <source>
        <dbReference type="ARBA" id="ARBA00022676"/>
    </source>
</evidence>
<keyword evidence="23" id="KW-1185">Reference proteome</keyword>
<dbReference type="Pfam" id="PF12529">
    <property type="entry name" value="Xylo_C"/>
    <property type="match status" value="1"/>
</dbReference>
<evidence type="ECO:0000313" key="23">
    <source>
        <dbReference type="Proteomes" id="UP001153321"/>
    </source>
</evidence>
<dbReference type="GO" id="GO:0000139">
    <property type="term" value="C:Golgi membrane"/>
    <property type="evidence" value="ECO:0007669"/>
    <property type="project" value="UniProtKB-SubCell"/>
</dbReference>
<evidence type="ECO:0000256" key="18">
    <source>
        <dbReference type="ARBA" id="ARBA00042865"/>
    </source>
</evidence>
<evidence type="ECO:0000256" key="14">
    <source>
        <dbReference type="ARBA" id="ARBA00023034"/>
    </source>
</evidence>
<keyword evidence="14" id="KW-0333">Golgi apparatus</keyword>
<evidence type="ECO:0000256" key="6">
    <source>
        <dbReference type="ARBA" id="ARBA00011972"/>
    </source>
</evidence>
<gene>
    <name evidence="22" type="ORF">SPLIT_LOCUS4050</name>
</gene>
<reference evidence="22" key="1">
    <citation type="submission" date="2022-02" db="EMBL/GenBank/DDBJ databases">
        <authorList>
            <person name="King R."/>
        </authorList>
    </citation>
    <scope>NUCLEOTIDE SEQUENCE</scope>
</reference>
<keyword evidence="11" id="KW-0256">Endoplasmic reticulum</keyword>
<dbReference type="GO" id="GO:0015012">
    <property type="term" value="P:heparan sulfate proteoglycan biosynthetic process"/>
    <property type="evidence" value="ECO:0007669"/>
    <property type="project" value="TreeGrafter"/>
</dbReference>
<evidence type="ECO:0000313" key="22">
    <source>
        <dbReference type="EMBL" id="CAH1638692.1"/>
    </source>
</evidence>
<evidence type="ECO:0000256" key="3">
    <source>
        <dbReference type="ARBA" id="ARBA00004840"/>
    </source>
</evidence>
<keyword evidence="7" id="KW-0328">Glycosyltransferase</keyword>
<keyword evidence="8" id="KW-0808">Transferase</keyword>
<evidence type="ECO:0000256" key="15">
    <source>
        <dbReference type="ARBA" id="ARBA00023136"/>
    </source>
</evidence>
<evidence type="ECO:0000256" key="9">
    <source>
        <dbReference type="ARBA" id="ARBA00022692"/>
    </source>
</evidence>
<comment type="pathway">
    <text evidence="3">Glycan metabolism; chondroitin sulfate biosynthesis.</text>
</comment>
<keyword evidence="16" id="KW-1015">Disulfide bond</keyword>
<evidence type="ECO:0000256" key="17">
    <source>
        <dbReference type="ARBA" id="ARBA00023180"/>
    </source>
</evidence>
<dbReference type="EC" id="2.4.2.26" evidence="6"/>
<organism evidence="22 23">
    <name type="scientific">Spodoptera littoralis</name>
    <name type="common">Egyptian cotton leafworm</name>
    <dbReference type="NCBI Taxonomy" id="7109"/>
    <lineage>
        <taxon>Eukaryota</taxon>
        <taxon>Metazoa</taxon>
        <taxon>Ecdysozoa</taxon>
        <taxon>Arthropoda</taxon>
        <taxon>Hexapoda</taxon>
        <taxon>Insecta</taxon>
        <taxon>Pterygota</taxon>
        <taxon>Neoptera</taxon>
        <taxon>Endopterygota</taxon>
        <taxon>Lepidoptera</taxon>
        <taxon>Glossata</taxon>
        <taxon>Ditrysia</taxon>
        <taxon>Noctuoidea</taxon>
        <taxon>Noctuidae</taxon>
        <taxon>Amphipyrinae</taxon>
        <taxon>Spodoptera</taxon>
    </lineage>
</organism>
<evidence type="ECO:0000256" key="13">
    <source>
        <dbReference type="ARBA" id="ARBA00022989"/>
    </source>
</evidence>
<evidence type="ECO:0000256" key="19">
    <source>
        <dbReference type="ARBA" id="ARBA00047847"/>
    </source>
</evidence>
<dbReference type="PANTHER" id="PTHR46025">
    <property type="entry name" value="XYLOSYLTRANSFERASE OXT"/>
    <property type="match status" value="1"/>
</dbReference>
<keyword evidence="15 20" id="KW-0472">Membrane</keyword>
<evidence type="ECO:0000256" key="8">
    <source>
        <dbReference type="ARBA" id="ARBA00022679"/>
    </source>
</evidence>
<evidence type="ECO:0000256" key="20">
    <source>
        <dbReference type="SAM" id="Phobius"/>
    </source>
</evidence>
<comment type="catalytic activity">
    <reaction evidence="19">
        <text>UDP-alpha-D-xylose + L-seryl-[protein] = 3-O-(beta-D-xylosyl)-L-seryl-[protein] + UDP + H(+)</text>
        <dbReference type="Rhea" id="RHEA:50192"/>
        <dbReference type="Rhea" id="RHEA-COMP:9863"/>
        <dbReference type="Rhea" id="RHEA-COMP:12567"/>
        <dbReference type="ChEBI" id="CHEBI:15378"/>
        <dbReference type="ChEBI" id="CHEBI:29999"/>
        <dbReference type="ChEBI" id="CHEBI:57632"/>
        <dbReference type="ChEBI" id="CHEBI:58223"/>
        <dbReference type="ChEBI" id="CHEBI:132085"/>
        <dbReference type="EC" id="2.4.2.26"/>
    </reaction>
</comment>
<comment type="subcellular location">
    <subcellularLocation>
        <location evidence="2">Endoplasmic reticulum membrane</location>
        <topology evidence="2">Single-pass type II membrane protein</topology>
    </subcellularLocation>
    <subcellularLocation>
        <location evidence="1">Golgi apparatus membrane</location>
        <topology evidence="1">Single-pass type II membrane protein</topology>
    </subcellularLocation>
</comment>
<dbReference type="PANTHER" id="PTHR46025:SF3">
    <property type="entry name" value="XYLOSYLTRANSFERASE OXT"/>
    <property type="match status" value="1"/>
</dbReference>
<dbReference type="InterPro" id="IPR003406">
    <property type="entry name" value="Glyco_trans_14"/>
</dbReference>
<evidence type="ECO:0000256" key="4">
    <source>
        <dbReference type="ARBA" id="ARBA00005093"/>
    </source>
</evidence>
<evidence type="ECO:0000259" key="21">
    <source>
        <dbReference type="Pfam" id="PF12529"/>
    </source>
</evidence>
<dbReference type="GO" id="GO:0050650">
    <property type="term" value="P:chondroitin sulfate proteoglycan biosynthetic process"/>
    <property type="evidence" value="ECO:0007669"/>
    <property type="project" value="TreeGrafter"/>
</dbReference>
<sequence length="982" mass="112111">MAFIFRKYYYKYTKCLVITVLLAFFIHIFIAVSLFPSVNDNISMNSGYVSSARQLVGEVSARKNSIGFGDDEDLSSTNKNHKKHSTYLRLEELDFKPPCEIKSKEAISAIHRAKTQNCKQQIVNKTCLIQSGSFYPHELPNSCRRGQMIYGKHLGCYADQKKLRLLTGFYGNYANTNSPSTCLDICIQAGFMYAGVQYALGYNSLEVRRARNQLAVACKTFRGTIDAPDLLESLSCFYVPDNYCRGKKHRLFAVPSCRTVARANSPVPRTLAALNDLLDSNPTSDLFADGWKEILSECLKTTGALRHQRSYKSVAGALGIRDMEEEVFLTSNHVAKHNASPFILEHGSSTFKTIVIIPSAHHKPVVCGQCPSPLICFCLFQRQDYLHRKLSPLEQLPNVKLATTRFSTIWGGASLLKMLLAAMKDFMSLGWKWDFVINLSESDFPIKSLEELENFLSANKGLNFVKSHGREVQRFIKKQGLDKTFIECDTHMWRVGERKLPRGIIIDGGSDWIALSPEFVSYVVGNQDQLLTGLDVIFQHTLLPAESFFHTVLRNSYFCDSYVDNNLHVTNWKRKLGCKCQYKHVVDWCGCSPNDFRTEDWPRIQNTQDRQLFFARKFEPIINQEIINRVEEYIGIKDHYLIPNLEAYWQSIYNVEDMTANTDDILLTHAGSIIRHNARILLEEGCKIEPDLIIEINSYSYADVYKGNLILHKAIVHDNIEILIETWYKPKKHIELNFENPYMDNIKIFKVSSDYDQKETTFRNLAGILGPLSEPVLLYEFSAQLDKKSENLTLIWLDPTGAIGDVNMIHVDENNLTNFIKPNLKAPLLPGIWKVGLFEQNRIIVATKFLISPLEYFSGKDLSHQESSIIHSGSQNSYKNFSNIKPKNFLPDYEQSILLQKISQSNIQRIDQDLREWIDGLSLEFYNVLGSCITFNNEIKDKLLCGRHKFVNCITTQWSSLTPDPKGTIGKLNKKTGQMERV</sequence>
<evidence type="ECO:0000256" key="11">
    <source>
        <dbReference type="ARBA" id="ARBA00022824"/>
    </source>
</evidence>
<evidence type="ECO:0000256" key="10">
    <source>
        <dbReference type="ARBA" id="ARBA00022723"/>
    </source>
</evidence>
<dbReference type="InterPro" id="IPR024448">
    <property type="entry name" value="XylT_C"/>
</dbReference>
<keyword evidence="12" id="KW-0735">Signal-anchor</keyword>
<feature type="domain" description="Xylosyltransferase C-terminal" evidence="21">
    <location>
        <begin position="642"/>
        <end position="803"/>
    </location>
</feature>
<dbReference type="Pfam" id="PF02485">
    <property type="entry name" value="Branch"/>
    <property type="match status" value="1"/>
</dbReference>
<dbReference type="AlphaFoldDB" id="A0A9P0N221"/>
<dbReference type="GO" id="GO:0030158">
    <property type="term" value="F:protein xylosyltransferase activity"/>
    <property type="evidence" value="ECO:0007669"/>
    <property type="project" value="UniProtKB-EC"/>
</dbReference>
<keyword evidence="17" id="KW-0325">Glycoprotein</keyword>
<keyword evidence="10" id="KW-0479">Metal-binding</keyword>
<dbReference type="Proteomes" id="UP001153321">
    <property type="component" value="Chromosome 18"/>
</dbReference>
<keyword evidence="9 20" id="KW-0812">Transmembrane</keyword>
<comment type="similarity">
    <text evidence="5">Belongs to the glycosyltransferase 14 family. XylT subfamily.</text>
</comment>
<comment type="pathway">
    <text evidence="4">Glycan metabolism; heparan sulfate biosynthesis.</text>
</comment>
<accession>A0A9P0N221</accession>
<evidence type="ECO:0000256" key="5">
    <source>
        <dbReference type="ARBA" id="ARBA00010195"/>
    </source>
</evidence>
<feature type="transmembrane region" description="Helical" evidence="20">
    <location>
        <begin position="12"/>
        <end position="35"/>
    </location>
</feature>
<evidence type="ECO:0000256" key="16">
    <source>
        <dbReference type="ARBA" id="ARBA00023157"/>
    </source>
</evidence>
<dbReference type="InterPro" id="IPR043538">
    <property type="entry name" value="XYLT"/>
</dbReference>
<evidence type="ECO:0000256" key="1">
    <source>
        <dbReference type="ARBA" id="ARBA00004323"/>
    </source>
</evidence>
<keyword evidence="13 20" id="KW-1133">Transmembrane helix</keyword>